<dbReference type="OrthoDB" id="9812600at2"/>
<dbReference type="STRING" id="388280.SAMN04488057_11166"/>
<dbReference type="NCBIfam" id="TIGR01444">
    <property type="entry name" value="fkbM_fam"/>
    <property type="match status" value="1"/>
</dbReference>
<dbReference type="InterPro" id="IPR029063">
    <property type="entry name" value="SAM-dependent_MTases_sf"/>
</dbReference>
<dbReference type="SUPFAM" id="SSF53335">
    <property type="entry name" value="S-adenosyl-L-methionine-dependent methyltransferases"/>
    <property type="match status" value="1"/>
</dbReference>
<dbReference type="Gene3D" id="3.40.50.150">
    <property type="entry name" value="Vaccinia Virus protein VP39"/>
    <property type="match status" value="1"/>
</dbReference>
<name>A0A1M7PWG7_9BACT</name>
<dbReference type="PANTHER" id="PTHR34203">
    <property type="entry name" value="METHYLTRANSFERASE, FKBM FAMILY PROTEIN"/>
    <property type="match status" value="1"/>
</dbReference>
<evidence type="ECO:0000259" key="1">
    <source>
        <dbReference type="Pfam" id="PF05050"/>
    </source>
</evidence>
<dbReference type="GO" id="GO:0008168">
    <property type="term" value="F:methyltransferase activity"/>
    <property type="evidence" value="ECO:0007669"/>
    <property type="project" value="UniProtKB-KW"/>
</dbReference>
<evidence type="ECO:0000313" key="2">
    <source>
        <dbReference type="EMBL" id="SHN21934.1"/>
    </source>
</evidence>
<dbReference type="InterPro" id="IPR052514">
    <property type="entry name" value="SAM-dependent_MTase"/>
</dbReference>
<protein>
    <submittedName>
        <fullName evidence="2">Methyltransferase, FkbM family</fullName>
    </submittedName>
</protein>
<dbReference type="RefSeq" id="WP_084097400.1">
    <property type="nucleotide sequence ID" value="NZ_FRCY01000011.1"/>
</dbReference>
<dbReference type="GO" id="GO:0032259">
    <property type="term" value="P:methylation"/>
    <property type="evidence" value="ECO:0007669"/>
    <property type="project" value="UniProtKB-KW"/>
</dbReference>
<sequence>MSNRIEAFLSILTRELYRVPGGYFIVQFVKNRFCSTQGSPDWRTFRFRGITFKVDITKGMGNAIFWRGAHDWAPLFVLERVLQKGATFIDVGANQGEYTLWGLRKVGPQGKVIAYEPSERLFRHLEENLGLNPEYKQVAIARKMGLSDAPGKLKLYTKSGINEGVNSMFPSEEHDIFLNEIELSTLDKEVEILNLQAVDCLKIDVEGAELHVLRGAERTIKKFKPVIITEVNQTSCEAAGYETLEILEFLKDRNYKLFKIGLRGKLDPIRSMLISEFSNVVAFPE</sequence>
<dbReference type="EMBL" id="FRCY01000011">
    <property type="protein sequence ID" value="SHN21934.1"/>
    <property type="molecule type" value="Genomic_DNA"/>
</dbReference>
<feature type="domain" description="Methyltransferase FkbM" evidence="1">
    <location>
        <begin position="90"/>
        <end position="257"/>
    </location>
</feature>
<dbReference type="Pfam" id="PF05050">
    <property type="entry name" value="Methyltransf_21"/>
    <property type="match status" value="1"/>
</dbReference>
<dbReference type="PANTHER" id="PTHR34203:SF15">
    <property type="entry name" value="SLL1173 PROTEIN"/>
    <property type="match status" value="1"/>
</dbReference>
<proteinExistence type="predicted"/>
<gene>
    <name evidence="2" type="ORF">SAMN04488057_11166</name>
</gene>
<dbReference type="AlphaFoldDB" id="A0A1M7PWG7"/>
<organism evidence="2 3">
    <name type="scientific">Cyclobacterium lianum</name>
    <dbReference type="NCBI Taxonomy" id="388280"/>
    <lineage>
        <taxon>Bacteria</taxon>
        <taxon>Pseudomonadati</taxon>
        <taxon>Bacteroidota</taxon>
        <taxon>Cytophagia</taxon>
        <taxon>Cytophagales</taxon>
        <taxon>Cyclobacteriaceae</taxon>
        <taxon>Cyclobacterium</taxon>
    </lineage>
</organism>
<keyword evidence="2" id="KW-0489">Methyltransferase</keyword>
<keyword evidence="3" id="KW-1185">Reference proteome</keyword>
<reference evidence="2 3" key="1">
    <citation type="submission" date="2016-11" db="EMBL/GenBank/DDBJ databases">
        <authorList>
            <person name="Jaros S."/>
            <person name="Januszkiewicz K."/>
            <person name="Wedrychowicz H."/>
        </authorList>
    </citation>
    <scope>NUCLEOTIDE SEQUENCE [LARGE SCALE GENOMIC DNA]</scope>
    <source>
        <strain evidence="2 3">CGMCC 1.6102</strain>
    </source>
</reference>
<accession>A0A1M7PWG7</accession>
<evidence type="ECO:0000313" key="3">
    <source>
        <dbReference type="Proteomes" id="UP000184513"/>
    </source>
</evidence>
<dbReference type="Proteomes" id="UP000184513">
    <property type="component" value="Unassembled WGS sequence"/>
</dbReference>
<keyword evidence="2" id="KW-0808">Transferase</keyword>
<dbReference type="InterPro" id="IPR006342">
    <property type="entry name" value="FkbM_mtfrase"/>
</dbReference>